<accession>A0A898KC60</accession>
<dbReference type="KEGG" id="vg:65133670"/>
<name>A0A898KC60_9CAUD</name>
<protein>
    <submittedName>
        <fullName evidence="1">Uncharacterized protein</fullName>
    </submittedName>
</protein>
<keyword evidence="2" id="KW-1185">Reference proteome</keyword>
<dbReference type="Proteomes" id="UP000662760">
    <property type="component" value="Segment"/>
</dbReference>
<evidence type="ECO:0000313" key="2">
    <source>
        <dbReference type="Proteomes" id="UP000662760"/>
    </source>
</evidence>
<reference evidence="1" key="1">
    <citation type="submission" date="2021-01" db="EMBL/GenBank/DDBJ databases">
        <authorList>
            <person name="Shang Y."/>
        </authorList>
    </citation>
    <scope>NUCLEOTIDE SEQUENCE</scope>
</reference>
<proteinExistence type="predicted"/>
<sequence length="100" mass="11105">MNIDPMLLGAAVIFFILGWASGRRSQMKRILYFIGGLNFEGKSKNKDFEAGMHAGTNMIRDVIYSALETRKYITGINVHVSGKADSDGNPDVSYKDNDKD</sequence>
<dbReference type="RefSeq" id="YP_010115066.1">
    <property type="nucleotide sequence ID" value="NC_055921.1"/>
</dbReference>
<dbReference type="EMBL" id="MW544066">
    <property type="protein sequence ID" value="QSJ04032.1"/>
    <property type="molecule type" value="Genomic_DNA"/>
</dbReference>
<evidence type="ECO:0000313" key="1">
    <source>
        <dbReference type="EMBL" id="QSJ04032.1"/>
    </source>
</evidence>
<organism evidence="1 2">
    <name type="scientific">Salmonella phage vB_SalP_TR2</name>
    <dbReference type="NCBI Taxonomy" id="2812854"/>
    <lineage>
        <taxon>Viruses</taxon>
        <taxon>Duplodnaviria</taxon>
        <taxon>Heunggongvirae</taxon>
        <taxon>Uroviricota</taxon>
        <taxon>Caudoviricetes</taxon>
        <taxon>Schitoviridae</taxon>
        <taxon>Triduovirus</taxon>
        <taxon>Triduovirus Tr2</taxon>
    </lineage>
</organism>
<dbReference type="GeneID" id="65133670"/>